<keyword evidence="2" id="KW-1185">Reference proteome</keyword>
<dbReference type="AlphaFoldDB" id="A0A8J5NCD4"/>
<proteinExistence type="predicted"/>
<dbReference type="Proteomes" id="UP000747542">
    <property type="component" value="Unassembled WGS sequence"/>
</dbReference>
<name>A0A8J5NCD4_HOMAM</name>
<dbReference type="EMBL" id="JAHLQT010003055">
    <property type="protein sequence ID" value="KAG7176638.1"/>
    <property type="molecule type" value="Genomic_DNA"/>
</dbReference>
<comment type="caution">
    <text evidence="1">The sequence shown here is derived from an EMBL/GenBank/DDBJ whole genome shotgun (WGS) entry which is preliminary data.</text>
</comment>
<gene>
    <name evidence="1" type="ORF">Hamer_G015449</name>
</gene>
<evidence type="ECO:0000313" key="2">
    <source>
        <dbReference type="Proteomes" id="UP000747542"/>
    </source>
</evidence>
<evidence type="ECO:0000313" key="1">
    <source>
        <dbReference type="EMBL" id="KAG7176638.1"/>
    </source>
</evidence>
<sequence>MDAQKDGLTKVRTEERTEPCIYGRMDGGFTRRHGGREKLTGSHSCGCEHPFKSTTIYSALTRSPTESFLVSHG</sequence>
<protein>
    <submittedName>
        <fullName evidence="1">Uncharacterized protein</fullName>
    </submittedName>
</protein>
<accession>A0A8J5NCD4</accession>
<organism evidence="1 2">
    <name type="scientific">Homarus americanus</name>
    <name type="common">American lobster</name>
    <dbReference type="NCBI Taxonomy" id="6706"/>
    <lineage>
        <taxon>Eukaryota</taxon>
        <taxon>Metazoa</taxon>
        <taxon>Ecdysozoa</taxon>
        <taxon>Arthropoda</taxon>
        <taxon>Crustacea</taxon>
        <taxon>Multicrustacea</taxon>
        <taxon>Malacostraca</taxon>
        <taxon>Eumalacostraca</taxon>
        <taxon>Eucarida</taxon>
        <taxon>Decapoda</taxon>
        <taxon>Pleocyemata</taxon>
        <taxon>Astacidea</taxon>
        <taxon>Nephropoidea</taxon>
        <taxon>Nephropidae</taxon>
        <taxon>Homarus</taxon>
    </lineage>
</organism>
<reference evidence="1" key="1">
    <citation type="journal article" date="2021" name="Sci. Adv.">
        <title>The American lobster genome reveals insights on longevity, neural, and immune adaptations.</title>
        <authorList>
            <person name="Polinski J.M."/>
            <person name="Zimin A.V."/>
            <person name="Clark K.F."/>
            <person name="Kohn A.B."/>
            <person name="Sadowski N."/>
            <person name="Timp W."/>
            <person name="Ptitsyn A."/>
            <person name="Khanna P."/>
            <person name="Romanova D.Y."/>
            <person name="Williams P."/>
            <person name="Greenwood S.J."/>
            <person name="Moroz L.L."/>
            <person name="Walt D.R."/>
            <person name="Bodnar A.G."/>
        </authorList>
    </citation>
    <scope>NUCLEOTIDE SEQUENCE</scope>
    <source>
        <strain evidence="1">GMGI-L3</strain>
    </source>
</reference>